<feature type="region of interest" description="Disordered" evidence="1">
    <location>
        <begin position="1"/>
        <end position="27"/>
    </location>
</feature>
<dbReference type="EMBL" id="FXZD01000003">
    <property type="protein sequence ID" value="SMX81636.1"/>
    <property type="molecule type" value="Genomic_DNA"/>
</dbReference>
<proteinExistence type="predicted"/>
<evidence type="ECO:0000313" key="3">
    <source>
        <dbReference type="Proteomes" id="UP000234433"/>
    </source>
</evidence>
<name>A0A2H1J2H0_9MICO</name>
<gene>
    <name evidence="2" type="ORF">BANT918_01358</name>
</gene>
<evidence type="ECO:0000256" key="1">
    <source>
        <dbReference type="SAM" id="MobiDB-lite"/>
    </source>
</evidence>
<organism evidence="2 3">
    <name type="scientific">Brevibacterium antiquum CNRZ 918</name>
    <dbReference type="NCBI Taxonomy" id="1255637"/>
    <lineage>
        <taxon>Bacteria</taxon>
        <taxon>Bacillati</taxon>
        <taxon>Actinomycetota</taxon>
        <taxon>Actinomycetes</taxon>
        <taxon>Micrococcales</taxon>
        <taxon>Brevibacteriaceae</taxon>
        <taxon>Brevibacterium</taxon>
    </lineage>
</organism>
<dbReference type="Proteomes" id="UP000234433">
    <property type="component" value="Unassembled WGS sequence"/>
</dbReference>
<protein>
    <submittedName>
        <fullName evidence="2">Uncharacterized protein</fullName>
    </submittedName>
</protein>
<accession>A0A2H1J2H0</accession>
<evidence type="ECO:0000313" key="2">
    <source>
        <dbReference type="EMBL" id="SMX81636.1"/>
    </source>
</evidence>
<dbReference type="RefSeq" id="WP_167389405.1">
    <property type="nucleotide sequence ID" value="NZ_FXZD01000003.1"/>
</dbReference>
<sequence>MGKQKHNRDTRKKLDRQRAERRWDEEPSMDALARELVRKGLATRAILVKPGGEQ</sequence>
<feature type="compositionally biased region" description="Basic and acidic residues" evidence="1">
    <location>
        <begin position="16"/>
        <end position="25"/>
    </location>
</feature>
<feature type="compositionally biased region" description="Basic residues" evidence="1">
    <location>
        <begin position="1"/>
        <end position="15"/>
    </location>
</feature>
<dbReference type="AlphaFoldDB" id="A0A2H1J2H0"/>
<reference evidence="2 3" key="1">
    <citation type="submission" date="2017-03" db="EMBL/GenBank/DDBJ databases">
        <authorList>
            <person name="Afonso C.L."/>
            <person name="Miller P.J."/>
            <person name="Scott M.A."/>
            <person name="Spackman E."/>
            <person name="Goraichik I."/>
            <person name="Dimitrov K.M."/>
            <person name="Suarez D.L."/>
            <person name="Swayne D.E."/>
        </authorList>
    </citation>
    <scope>NUCLEOTIDE SEQUENCE [LARGE SCALE GENOMIC DNA]</scope>
    <source>
        <strain evidence="2 3">CNRZ 918</strain>
    </source>
</reference>